<proteinExistence type="predicted"/>
<reference evidence="1 2" key="1">
    <citation type="journal article" date="2017" name="Virology (Lond)">
        <title>Molecular epidemiology of Epizootic haematopoietic necrosis virus (EHNV).</title>
        <authorList>
            <person name="Hick P.M."/>
            <person name="Subramaniam K."/>
            <person name="Thompson P.M."/>
            <person name="Waltzek T.B."/>
            <person name="Becker J.A."/>
            <person name="Whittington R.J."/>
        </authorList>
    </citation>
    <scope>NUCLEOTIDE SEQUENCE [LARGE SCALE GENOMIC DNA]</scope>
    <source>
        <strain evidence="1">V109</strain>
    </source>
</reference>
<sequence>MHTLLFFAVGLLFAGSDVSCSTD</sequence>
<evidence type="ECO:0000313" key="1">
    <source>
        <dbReference type="EMBL" id="QNN80914.1"/>
    </source>
</evidence>
<organism evidence="1 2">
    <name type="scientific">Epizootic haematopoietic necrosis virus</name>
    <dbReference type="NCBI Taxonomy" id="100217"/>
    <lineage>
        <taxon>Viruses</taxon>
        <taxon>Varidnaviria</taxon>
        <taxon>Bamfordvirae</taxon>
        <taxon>Nucleocytoviricota</taxon>
        <taxon>Megaviricetes</taxon>
        <taxon>Pimascovirales</taxon>
        <taxon>Pimascovirales incertae sedis</taxon>
        <taxon>Iridoviridae</taxon>
        <taxon>Alphairidovirinae</taxon>
        <taxon>Ranavirus</taxon>
        <taxon>Ranavirus perca1</taxon>
    </lineage>
</organism>
<dbReference type="Proteomes" id="UP000516080">
    <property type="component" value="Genome"/>
</dbReference>
<accession>A0A7G9TLD9</accession>
<dbReference type="EMBL" id="MT510740">
    <property type="protein sequence ID" value="QNN80914.1"/>
    <property type="molecule type" value="Genomic_DNA"/>
</dbReference>
<name>A0A7G9TLD9_9VIRU</name>
<protein>
    <submittedName>
        <fullName evidence="1">Uncharacterized protein</fullName>
    </submittedName>
</protein>
<gene>
    <name evidence="1" type="primary">7</name>
</gene>
<evidence type="ECO:0000313" key="2">
    <source>
        <dbReference type="Proteomes" id="UP000516080"/>
    </source>
</evidence>